<dbReference type="EnsemblMetazoa" id="XM_028662403.1">
    <property type="protein sequence ID" value="XP_028518204.1"/>
    <property type="gene ID" value="LOC110249760"/>
</dbReference>
<protein>
    <recommendedName>
        <fullName evidence="5">Protein tyrosine phosphatase</fullName>
    </recommendedName>
</protein>
<dbReference type="PROSITE" id="PS00383">
    <property type="entry name" value="TYR_PHOSPHATASE_1"/>
    <property type="match status" value="1"/>
</dbReference>
<dbReference type="KEGG" id="epa:110249760"/>
<dbReference type="GO" id="GO:0004725">
    <property type="term" value="F:protein tyrosine phosphatase activity"/>
    <property type="evidence" value="ECO:0007669"/>
    <property type="project" value="InterPro"/>
</dbReference>
<dbReference type="OMA" id="ERRVTHY"/>
<organism evidence="3 4">
    <name type="scientific">Exaiptasia diaphana</name>
    <name type="common">Tropical sea anemone</name>
    <name type="synonym">Aiptasia pulchella</name>
    <dbReference type="NCBI Taxonomy" id="2652724"/>
    <lineage>
        <taxon>Eukaryota</taxon>
        <taxon>Metazoa</taxon>
        <taxon>Cnidaria</taxon>
        <taxon>Anthozoa</taxon>
        <taxon>Hexacorallia</taxon>
        <taxon>Actiniaria</taxon>
        <taxon>Aiptasiidae</taxon>
        <taxon>Exaiptasia</taxon>
    </lineage>
</organism>
<sequence length="344" mass="39610">MTKRQFLECMKSLKATDYSELKEEFRMLSNTHTFPVDIAKKPANKTKNRYGNIVTYDNSRVVISRQADDEHSDYINASFIKGYDGSTKTYIATQGPTPQTVADFWQMIWEVNSCTIVMLTNLKEGSKTKCHQYWPEDKETHRDITVTIQKSEVFPDYIIRTLLLTKSNNNENRQVNHFQFTVWPDHGVPQYSTTVLGLRRQVNAVNPDHAGPLVVHCSAGVGRTGAYIVIDAMLQRAKHLKNVAISDYVASIRNDRPYMVQTEEQYVFIHLSIHEVFTCGDTEFPVYNLQNTMRKLSKTDPKRNETGYALEFKKLNRATEDFAKEDCDVGRSLTNIKKNRDKDN</sequence>
<dbReference type="PROSITE" id="PS50055">
    <property type="entry name" value="TYR_PHOSPHATASE_PTP"/>
    <property type="match status" value="1"/>
</dbReference>
<dbReference type="Gene3D" id="3.90.190.10">
    <property type="entry name" value="Protein tyrosine phosphatase superfamily"/>
    <property type="match status" value="1"/>
</dbReference>
<evidence type="ECO:0000313" key="3">
    <source>
        <dbReference type="EnsemblMetazoa" id="XP_028518204.1"/>
    </source>
</evidence>
<evidence type="ECO:0008006" key="5">
    <source>
        <dbReference type="Google" id="ProtNLM"/>
    </source>
</evidence>
<dbReference type="PANTHER" id="PTHR19134">
    <property type="entry name" value="RECEPTOR-TYPE TYROSINE-PROTEIN PHOSPHATASE"/>
    <property type="match status" value="1"/>
</dbReference>
<dbReference type="InterPro" id="IPR050348">
    <property type="entry name" value="Protein-Tyr_Phosphatase"/>
</dbReference>
<feature type="domain" description="Tyrosine specific protein phosphatases" evidence="2">
    <location>
        <begin position="193"/>
        <end position="267"/>
    </location>
</feature>
<name>A0A913YSN2_EXADI</name>
<dbReference type="PROSITE" id="PS50056">
    <property type="entry name" value="TYR_PHOSPHATASE_2"/>
    <property type="match status" value="1"/>
</dbReference>
<evidence type="ECO:0000313" key="4">
    <source>
        <dbReference type="Proteomes" id="UP000887567"/>
    </source>
</evidence>
<dbReference type="PANTHER" id="PTHR19134:SF561">
    <property type="entry name" value="PROTEIN TYROSINE PHOSPHATASE 36E, ISOFORM A"/>
    <property type="match status" value="1"/>
</dbReference>
<evidence type="ECO:0000259" key="1">
    <source>
        <dbReference type="PROSITE" id="PS50055"/>
    </source>
</evidence>
<dbReference type="InterPro" id="IPR000242">
    <property type="entry name" value="PTP_cat"/>
</dbReference>
<dbReference type="GeneID" id="110249760"/>
<dbReference type="InterPro" id="IPR003595">
    <property type="entry name" value="Tyr_Pase_cat"/>
</dbReference>
<dbReference type="OrthoDB" id="5988541at2759"/>
<dbReference type="SMART" id="SM00404">
    <property type="entry name" value="PTPc_motif"/>
    <property type="match status" value="1"/>
</dbReference>
<accession>A0A913YSN2</accession>
<dbReference type="Pfam" id="PF00102">
    <property type="entry name" value="Y_phosphatase"/>
    <property type="match status" value="1"/>
</dbReference>
<dbReference type="InterPro" id="IPR016130">
    <property type="entry name" value="Tyr_Pase_AS"/>
</dbReference>
<keyword evidence="4" id="KW-1185">Reference proteome</keyword>
<dbReference type="AlphaFoldDB" id="A0A913YSN2"/>
<proteinExistence type="predicted"/>
<reference evidence="3" key="1">
    <citation type="submission" date="2022-11" db="UniProtKB">
        <authorList>
            <consortium name="EnsemblMetazoa"/>
        </authorList>
    </citation>
    <scope>IDENTIFICATION</scope>
</reference>
<dbReference type="RefSeq" id="XP_028518204.1">
    <property type="nucleotide sequence ID" value="XM_028662403.1"/>
</dbReference>
<feature type="domain" description="Tyrosine-protein phosphatase" evidence="1">
    <location>
        <begin position="21"/>
        <end position="276"/>
    </location>
</feature>
<dbReference type="FunFam" id="3.90.190.10:FF:000062">
    <property type="entry name" value="Receptor-type tyrosine-protein phosphatase kappa"/>
    <property type="match status" value="1"/>
</dbReference>
<dbReference type="SMART" id="SM00194">
    <property type="entry name" value="PTPc"/>
    <property type="match status" value="1"/>
</dbReference>
<dbReference type="PRINTS" id="PR00700">
    <property type="entry name" value="PRTYPHPHTASE"/>
</dbReference>
<dbReference type="SUPFAM" id="SSF52799">
    <property type="entry name" value="(Phosphotyrosine protein) phosphatases II"/>
    <property type="match status" value="1"/>
</dbReference>
<dbReference type="Proteomes" id="UP000887567">
    <property type="component" value="Unplaced"/>
</dbReference>
<dbReference type="InterPro" id="IPR029021">
    <property type="entry name" value="Prot-tyrosine_phosphatase-like"/>
</dbReference>
<dbReference type="InterPro" id="IPR000387">
    <property type="entry name" value="Tyr_Pase_dom"/>
</dbReference>
<evidence type="ECO:0000259" key="2">
    <source>
        <dbReference type="PROSITE" id="PS50056"/>
    </source>
</evidence>